<accession>A0A917WSN8</accession>
<reference evidence="8" key="2">
    <citation type="submission" date="2020-09" db="EMBL/GenBank/DDBJ databases">
        <authorList>
            <person name="Sun Q."/>
            <person name="Ohkuma M."/>
        </authorList>
    </citation>
    <scope>NUCLEOTIDE SEQUENCE</scope>
    <source>
        <strain evidence="8">JCM 19831</strain>
    </source>
</reference>
<dbReference type="Gene3D" id="3.30.565.10">
    <property type="entry name" value="Histidine kinase-like ATPase, C-terminal domain"/>
    <property type="match status" value="1"/>
</dbReference>
<protein>
    <recommendedName>
        <fullName evidence="2">histidine kinase</fullName>
        <ecNumber evidence="2">2.7.13.3</ecNumber>
    </recommendedName>
</protein>
<dbReference type="PROSITE" id="PS50906">
    <property type="entry name" value="NIT"/>
    <property type="match status" value="1"/>
</dbReference>
<keyword evidence="5" id="KW-0418">Kinase</keyword>
<keyword evidence="4" id="KW-0808">Transferase</keyword>
<evidence type="ECO:0000313" key="8">
    <source>
        <dbReference type="EMBL" id="GGM28191.1"/>
    </source>
</evidence>
<gene>
    <name evidence="8" type="ORF">GCM10007977_031890</name>
</gene>
<evidence type="ECO:0000313" key="9">
    <source>
        <dbReference type="Proteomes" id="UP000642070"/>
    </source>
</evidence>
<evidence type="ECO:0000256" key="4">
    <source>
        <dbReference type="ARBA" id="ARBA00022679"/>
    </source>
</evidence>
<dbReference type="InterPro" id="IPR003594">
    <property type="entry name" value="HATPase_dom"/>
</dbReference>
<feature type="domain" description="NIT" evidence="7">
    <location>
        <begin position="58"/>
        <end position="313"/>
    </location>
</feature>
<dbReference type="Gene3D" id="6.10.340.10">
    <property type="match status" value="1"/>
</dbReference>
<comment type="caution">
    <text evidence="8">The sequence shown here is derived from an EMBL/GenBank/DDBJ whole genome shotgun (WGS) entry which is preliminary data.</text>
</comment>
<dbReference type="RefSeq" id="WP_190250596.1">
    <property type="nucleotide sequence ID" value="NZ_BMPI01000013.1"/>
</dbReference>
<reference evidence="8" key="1">
    <citation type="journal article" date="2014" name="Int. J. Syst. Evol. Microbiol.">
        <title>Complete genome sequence of Corynebacterium casei LMG S-19264T (=DSM 44701T), isolated from a smear-ripened cheese.</title>
        <authorList>
            <consortium name="US DOE Joint Genome Institute (JGI-PGF)"/>
            <person name="Walter F."/>
            <person name="Albersmeier A."/>
            <person name="Kalinowski J."/>
            <person name="Ruckert C."/>
        </authorList>
    </citation>
    <scope>NUCLEOTIDE SEQUENCE</scope>
    <source>
        <strain evidence="8">JCM 19831</strain>
    </source>
</reference>
<dbReference type="GO" id="GO:0000160">
    <property type="term" value="P:phosphorelay signal transduction system"/>
    <property type="evidence" value="ECO:0007669"/>
    <property type="project" value="TreeGrafter"/>
</dbReference>
<dbReference type="InterPro" id="IPR013587">
    <property type="entry name" value="Nitrate/nitrite_sensing"/>
</dbReference>
<dbReference type="SUPFAM" id="SSF55874">
    <property type="entry name" value="ATPase domain of HSP90 chaperone/DNA topoisomerase II/histidine kinase"/>
    <property type="match status" value="1"/>
</dbReference>
<dbReference type="Proteomes" id="UP000642070">
    <property type="component" value="Unassembled WGS sequence"/>
</dbReference>
<sequence>MKSSSWRIRTWSIRAKIITLLVPPLASLVVMWVFATSLTAGAAFELFNSQTYYELTGKPSESVIVELQRERKLSVVAIAAGRTEGSPALAALTEQRGKTNEAIAAFRTRAEDDNLQDALPANARGRLQEVLKALDQLEPGRTAVTLGQVDRAGAMDAYAAPIDAFYRWYNSLPGVSDAELTRNARTVIATSRARELFAREDALVNGAAAAGKFVKAESADLIASIGAKRTAYADAVVELPDDARAQFWTPVTSSDSYKQVRQLEDKILAEARVNAPLPIDVAVWRDAYDKLVEQLRTLDLEFGSQISANAEPVGVGIILRLVAAAVLGLLAVAVSVALSIRIGRSLIRRLTGLRHDAQHLADVRLPELVGRLRHGEEVDVVLAAPPLEYGADEIGKLGNAFSAVQRTAVQSAAHEAQLRRGLNEVFLNIARRSQTLLHRQLALLDRMERRTTDPDELEDLFRVDHLATRMRRHAEDLVILAGAAPGRGWRNPVPMIDVIRGAVSEVEDYARVGFLALPEASLVGRAVADVIHLLAEVIENATSYSPPHTRVQISGQLVPNGYAIEIEDRGLGMAPEAIEQANQRLLHPPDFDPANSARLGLFVVALLAARHGVRVTLRASPYGGVTAVVLVPPHLITGATAELTAPTAAEQQLAVAEEVLELDAGDVVRPTLEDVGPPPLIDVFAEPVEAPAVPPVPATAQAPELTDDGLPRRRRQASIAPQLRERPEDERTVDGIPAAQFATSGVGGRSPEQTRDMMSSLQAGFTRGRRDAAQLGDQPTPERDA</sequence>
<feature type="region of interest" description="Disordered" evidence="6">
    <location>
        <begin position="693"/>
        <end position="785"/>
    </location>
</feature>
<dbReference type="EMBL" id="BMPI01000013">
    <property type="protein sequence ID" value="GGM28191.1"/>
    <property type="molecule type" value="Genomic_DNA"/>
</dbReference>
<comment type="catalytic activity">
    <reaction evidence="1">
        <text>ATP + protein L-histidine = ADP + protein N-phospho-L-histidine.</text>
        <dbReference type="EC" id="2.7.13.3"/>
    </reaction>
</comment>
<dbReference type="AlphaFoldDB" id="A0A917WSN8"/>
<evidence type="ECO:0000256" key="2">
    <source>
        <dbReference type="ARBA" id="ARBA00012438"/>
    </source>
</evidence>
<feature type="compositionally biased region" description="Basic and acidic residues" evidence="6">
    <location>
        <begin position="723"/>
        <end position="733"/>
    </location>
</feature>
<evidence type="ECO:0000256" key="3">
    <source>
        <dbReference type="ARBA" id="ARBA00022553"/>
    </source>
</evidence>
<keyword evidence="9" id="KW-1185">Reference proteome</keyword>
<evidence type="ECO:0000256" key="1">
    <source>
        <dbReference type="ARBA" id="ARBA00000085"/>
    </source>
</evidence>
<dbReference type="PANTHER" id="PTHR45436">
    <property type="entry name" value="SENSOR HISTIDINE KINASE YKOH"/>
    <property type="match status" value="1"/>
</dbReference>
<keyword evidence="3" id="KW-0597">Phosphoprotein</keyword>
<organism evidence="8 9">
    <name type="scientific">Dactylosporangium sucinum</name>
    <dbReference type="NCBI Taxonomy" id="1424081"/>
    <lineage>
        <taxon>Bacteria</taxon>
        <taxon>Bacillati</taxon>
        <taxon>Actinomycetota</taxon>
        <taxon>Actinomycetes</taxon>
        <taxon>Micromonosporales</taxon>
        <taxon>Micromonosporaceae</taxon>
        <taxon>Dactylosporangium</taxon>
    </lineage>
</organism>
<dbReference type="SMART" id="SM00387">
    <property type="entry name" value="HATPase_c"/>
    <property type="match status" value="1"/>
</dbReference>
<dbReference type="GO" id="GO:0004673">
    <property type="term" value="F:protein histidine kinase activity"/>
    <property type="evidence" value="ECO:0007669"/>
    <property type="project" value="UniProtKB-EC"/>
</dbReference>
<evidence type="ECO:0000256" key="5">
    <source>
        <dbReference type="ARBA" id="ARBA00022777"/>
    </source>
</evidence>
<dbReference type="PANTHER" id="PTHR45436:SF5">
    <property type="entry name" value="SENSOR HISTIDINE KINASE TRCS"/>
    <property type="match status" value="1"/>
</dbReference>
<dbReference type="Pfam" id="PF08376">
    <property type="entry name" value="NIT"/>
    <property type="match status" value="1"/>
</dbReference>
<proteinExistence type="predicted"/>
<dbReference type="EC" id="2.7.13.3" evidence="2"/>
<dbReference type="InterPro" id="IPR036890">
    <property type="entry name" value="HATPase_C_sf"/>
</dbReference>
<dbReference type="GO" id="GO:0005886">
    <property type="term" value="C:plasma membrane"/>
    <property type="evidence" value="ECO:0007669"/>
    <property type="project" value="TreeGrafter"/>
</dbReference>
<dbReference type="InterPro" id="IPR010910">
    <property type="entry name" value="Nitrate/nitrite_sensing_bac"/>
</dbReference>
<dbReference type="InterPro" id="IPR050428">
    <property type="entry name" value="TCS_sensor_his_kinase"/>
</dbReference>
<evidence type="ECO:0000256" key="6">
    <source>
        <dbReference type="SAM" id="MobiDB-lite"/>
    </source>
</evidence>
<dbReference type="Pfam" id="PF02518">
    <property type="entry name" value="HATPase_c"/>
    <property type="match status" value="1"/>
</dbReference>
<evidence type="ECO:0000259" key="7">
    <source>
        <dbReference type="PROSITE" id="PS50906"/>
    </source>
</evidence>
<name>A0A917WSN8_9ACTN</name>